<dbReference type="Pfam" id="PF20143">
    <property type="entry name" value="NAD_kinase_C"/>
    <property type="match status" value="1"/>
</dbReference>
<reference evidence="7 8" key="1">
    <citation type="submission" date="2020-02" db="EMBL/GenBank/DDBJ databases">
        <title>Comparative genomics of sulfur disproportionating microorganisms.</title>
        <authorList>
            <person name="Ward L.M."/>
            <person name="Bertran E."/>
            <person name="Johnston D.T."/>
        </authorList>
    </citation>
    <scope>NUCLEOTIDE SEQUENCE [LARGE SCALE GENOMIC DNA]</scope>
    <source>
        <strain evidence="7 8">DSM 100025</strain>
    </source>
</reference>
<dbReference type="AlphaFoldDB" id="A0A6N9TLS2"/>
<organism evidence="7 8">
    <name type="scientific">Dissulfurirhabdus thermomarina</name>
    <dbReference type="NCBI Taxonomy" id="1765737"/>
    <lineage>
        <taxon>Bacteria</taxon>
        <taxon>Deltaproteobacteria</taxon>
        <taxon>Dissulfurirhabdaceae</taxon>
        <taxon>Dissulfurirhabdus</taxon>
    </lineage>
</organism>
<keyword evidence="6" id="KW-0067">ATP-binding</keyword>
<dbReference type="PANTHER" id="PTHR20275:SF0">
    <property type="entry name" value="NAD KINASE"/>
    <property type="match status" value="1"/>
</dbReference>
<accession>A0A6N9TLS2</accession>
<dbReference type="Proteomes" id="UP000469346">
    <property type="component" value="Unassembled WGS sequence"/>
</dbReference>
<keyword evidence="8" id="KW-1185">Reference proteome</keyword>
<dbReference type="GO" id="GO:0005737">
    <property type="term" value="C:cytoplasm"/>
    <property type="evidence" value="ECO:0007669"/>
    <property type="project" value="UniProtKB-SubCell"/>
</dbReference>
<gene>
    <name evidence="6" type="primary">nadK</name>
    <name evidence="7" type="ORF">G3N55_00750</name>
</gene>
<comment type="similarity">
    <text evidence="6">Belongs to the NAD kinase family.</text>
</comment>
<keyword evidence="1 6" id="KW-0808">Transferase</keyword>
<protein>
    <recommendedName>
        <fullName evidence="6">NAD kinase</fullName>
        <ecNumber evidence="6">2.7.1.23</ecNumber>
    </recommendedName>
    <alternativeName>
        <fullName evidence="6">ATP-dependent NAD kinase</fullName>
    </alternativeName>
</protein>
<dbReference type="GO" id="GO:0006741">
    <property type="term" value="P:NADP+ biosynthetic process"/>
    <property type="evidence" value="ECO:0007669"/>
    <property type="project" value="UniProtKB-UniRule"/>
</dbReference>
<keyword evidence="3 6" id="KW-0521">NADP</keyword>
<evidence type="ECO:0000256" key="2">
    <source>
        <dbReference type="ARBA" id="ARBA00022777"/>
    </source>
</evidence>
<name>A0A6N9TLS2_DISTH</name>
<comment type="cofactor">
    <cofactor evidence="6">
        <name>a divalent metal cation</name>
        <dbReference type="ChEBI" id="CHEBI:60240"/>
    </cofactor>
</comment>
<dbReference type="PANTHER" id="PTHR20275">
    <property type="entry name" value="NAD KINASE"/>
    <property type="match status" value="1"/>
</dbReference>
<feature type="binding site" evidence="6">
    <location>
        <position position="156"/>
    </location>
    <ligand>
        <name>NAD(+)</name>
        <dbReference type="ChEBI" id="CHEBI:57540"/>
    </ligand>
</feature>
<keyword evidence="6" id="KW-0963">Cytoplasm</keyword>
<feature type="binding site" evidence="6">
    <location>
        <begin position="52"/>
        <end position="53"/>
    </location>
    <ligand>
        <name>NAD(+)</name>
        <dbReference type="ChEBI" id="CHEBI:57540"/>
    </ligand>
</feature>
<keyword evidence="6" id="KW-0547">Nucleotide-binding</keyword>
<dbReference type="GO" id="GO:0051287">
    <property type="term" value="F:NAD binding"/>
    <property type="evidence" value="ECO:0007669"/>
    <property type="project" value="UniProtKB-ARBA"/>
</dbReference>
<dbReference type="GO" id="GO:0019674">
    <property type="term" value="P:NAD+ metabolic process"/>
    <property type="evidence" value="ECO:0007669"/>
    <property type="project" value="InterPro"/>
</dbReference>
<keyword evidence="2 6" id="KW-0418">Kinase</keyword>
<dbReference type="EC" id="2.7.1.23" evidence="6"/>
<proteinExistence type="inferred from homology"/>
<dbReference type="Gene3D" id="2.60.200.30">
    <property type="entry name" value="Probable inorganic polyphosphate/atp-NAD kinase, domain 2"/>
    <property type="match status" value="1"/>
</dbReference>
<evidence type="ECO:0000256" key="1">
    <source>
        <dbReference type="ARBA" id="ARBA00022679"/>
    </source>
</evidence>
<feature type="binding site" evidence="6">
    <location>
        <begin position="126"/>
        <end position="127"/>
    </location>
    <ligand>
        <name>NAD(+)</name>
        <dbReference type="ChEBI" id="CHEBI:57540"/>
    </ligand>
</feature>
<evidence type="ECO:0000256" key="4">
    <source>
        <dbReference type="ARBA" id="ARBA00023027"/>
    </source>
</evidence>
<dbReference type="InterPro" id="IPR017438">
    <property type="entry name" value="ATP-NAD_kinase_N"/>
</dbReference>
<dbReference type="EMBL" id="JAAGRR010000003">
    <property type="protein sequence ID" value="NDY41380.1"/>
    <property type="molecule type" value="Genomic_DNA"/>
</dbReference>
<dbReference type="SUPFAM" id="SSF111331">
    <property type="entry name" value="NAD kinase/diacylglycerol kinase-like"/>
    <property type="match status" value="1"/>
</dbReference>
<evidence type="ECO:0000256" key="3">
    <source>
        <dbReference type="ARBA" id="ARBA00022857"/>
    </source>
</evidence>
<comment type="function">
    <text evidence="6">Involved in the regulation of the intracellular balance of NAD and NADP, and is a key enzyme in the biosynthesis of NADP. Catalyzes specifically the phosphorylation on 2'-hydroxyl of the adenosine moiety of NAD to yield NADP.</text>
</comment>
<comment type="catalytic activity">
    <reaction evidence="5 6">
        <text>NAD(+) + ATP = ADP + NADP(+) + H(+)</text>
        <dbReference type="Rhea" id="RHEA:18629"/>
        <dbReference type="ChEBI" id="CHEBI:15378"/>
        <dbReference type="ChEBI" id="CHEBI:30616"/>
        <dbReference type="ChEBI" id="CHEBI:57540"/>
        <dbReference type="ChEBI" id="CHEBI:58349"/>
        <dbReference type="ChEBI" id="CHEBI:456216"/>
        <dbReference type="EC" id="2.7.1.23"/>
    </reaction>
</comment>
<feature type="binding site" evidence="6">
    <location>
        <begin position="167"/>
        <end position="172"/>
    </location>
    <ligand>
        <name>NAD(+)</name>
        <dbReference type="ChEBI" id="CHEBI:57540"/>
    </ligand>
</feature>
<comment type="subcellular location">
    <subcellularLocation>
        <location evidence="6">Cytoplasm</location>
    </subcellularLocation>
</comment>
<dbReference type="RefSeq" id="WP_163297541.1">
    <property type="nucleotide sequence ID" value="NZ_JAAGRR010000003.1"/>
</dbReference>
<dbReference type="Pfam" id="PF01513">
    <property type="entry name" value="NAD_kinase"/>
    <property type="match status" value="1"/>
</dbReference>
<dbReference type="HAMAP" id="MF_00361">
    <property type="entry name" value="NAD_kinase"/>
    <property type="match status" value="1"/>
</dbReference>
<dbReference type="Gene3D" id="3.40.50.10330">
    <property type="entry name" value="Probable inorganic polyphosphate/atp-NAD kinase, domain 1"/>
    <property type="match status" value="1"/>
</dbReference>
<evidence type="ECO:0000256" key="5">
    <source>
        <dbReference type="ARBA" id="ARBA00047925"/>
    </source>
</evidence>
<dbReference type="InterPro" id="IPR017437">
    <property type="entry name" value="ATP-NAD_kinase_PpnK-typ_C"/>
</dbReference>
<evidence type="ECO:0000313" key="8">
    <source>
        <dbReference type="Proteomes" id="UP000469346"/>
    </source>
</evidence>
<dbReference type="GO" id="GO:0005524">
    <property type="term" value="F:ATP binding"/>
    <property type="evidence" value="ECO:0007669"/>
    <property type="project" value="UniProtKB-KW"/>
</dbReference>
<feature type="binding site" evidence="6">
    <location>
        <position position="154"/>
    </location>
    <ligand>
        <name>NAD(+)</name>
        <dbReference type="ChEBI" id="CHEBI:57540"/>
    </ligand>
</feature>
<comment type="caution">
    <text evidence="6">Lacks conserved residue(s) required for the propagation of feature annotation.</text>
</comment>
<feature type="binding site" evidence="6">
    <location>
        <position position="57"/>
    </location>
    <ligand>
        <name>NAD(+)</name>
        <dbReference type="ChEBI" id="CHEBI:57540"/>
    </ligand>
</feature>
<feature type="binding site" evidence="6">
    <location>
        <position position="137"/>
    </location>
    <ligand>
        <name>NAD(+)</name>
        <dbReference type="ChEBI" id="CHEBI:57540"/>
    </ligand>
</feature>
<dbReference type="InterPro" id="IPR002504">
    <property type="entry name" value="NADK"/>
</dbReference>
<evidence type="ECO:0000313" key="7">
    <source>
        <dbReference type="EMBL" id="NDY41380.1"/>
    </source>
</evidence>
<comment type="caution">
    <text evidence="7">The sequence shown here is derived from an EMBL/GenBank/DDBJ whole genome shotgun (WGS) entry which is preliminary data.</text>
</comment>
<dbReference type="GO" id="GO:0046872">
    <property type="term" value="F:metal ion binding"/>
    <property type="evidence" value="ECO:0007669"/>
    <property type="project" value="UniProtKB-UniRule"/>
</dbReference>
<dbReference type="GO" id="GO:0003951">
    <property type="term" value="F:NAD+ kinase activity"/>
    <property type="evidence" value="ECO:0007669"/>
    <property type="project" value="UniProtKB-UniRule"/>
</dbReference>
<feature type="active site" description="Proton acceptor" evidence="6">
    <location>
        <position position="52"/>
    </location>
</feature>
<dbReference type="InterPro" id="IPR016064">
    <property type="entry name" value="NAD/diacylglycerol_kinase_sf"/>
</dbReference>
<sequence length="272" mass="28610">MRHVSLIRKRGAEEAPARAAEAAAALLRKMGVQVTEGRVAPGCEAVVVFGGDGTLLHVAARAHELGVPILGVNMGGLGFLTEIPLEEMAAALEALVRGECEVEDRMVLVARVESGGGEAARFRALNEAVVAKGPVERMITLDTWAGGDFLTTYRGDGLILATPTGSTAYNLSAGGPLVHPEIEALVLTPICPFALSARPILVPGGLEVTVGLARPEEGVSLVVDGQVRRTFAPGDRLRVTKASRPLGLVRSPLRDYFTILREKLGWAKGPGE</sequence>
<evidence type="ECO:0000256" key="6">
    <source>
        <dbReference type="HAMAP-Rule" id="MF_00361"/>
    </source>
</evidence>
<keyword evidence="4 6" id="KW-0520">NAD</keyword>
<feature type="binding site" evidence="6">
    <location>
        <position position="226"/>
    </location>
    <ligand>
        <name>NAD(+)</name>
        <dbReference type="ChEBI" id="CHEBI:57540"/>
    </ligand>
</feature>